<evidence type="ECO:0000256" key="1">
    <source>
        <dbReference type="SAM" id="MobiDB-lite"/>
    </source>
</evidence>
<feature type="region of interest" description="Disordered" evidence="1">
    <location>
        <begin position="68"/>
        <end position="120"/>
    </location>
</feature>
<evidence type="ECO:0000313" key="2">
    <source>
        <dbReference type="EMBL" id="EGD99929.1"/>
    </source>
</evidence>
<dbReference type="EMBL" id="GG698528">
    <property type="protein sequence ID" value="EGD99929.1"/>
    <property type="molecule type" value="Genomic_DNA"/>
</dbReference>
<keyword evidence="3" id="KW-1185">Reference proteome</keyword>
<accession>F2S8N0</accession>
<name>F2S8N0_TRIT1</name>
<organism evidence="2 3">
    <name type="scientific">Trichophyton tonsurans (strain CBS 112818)</name>
    <name type="common">Scalp ringworm fungus</name>
    <dbReference type="NCBI Taxonomy" id="647933"/>
    <lineage>
        <taxon>Eukaryota</taxon>
        <taxon>Fungi</taxon>
        <taxon>Dikarya</taxon>
        <taxon>Ascomycota</taxon>
        <taxon>Pezizomycotina</taxon>
        <taxon>Eurotiomycetes</taxon>
        <taxon>Eurotiomycetidae</taxon>
        <taxon>Onygenales</taxon>
        <taxon>Arthrodermataceae</taxon>
        <taxon>Trichophyton</taxon>
    </lineage>
</organism>
<dbReference type="HOGENOM" id="CLU_2051358_0_0_1"/>
<sequence>MAVRFKREPKRANPQVFATRRSRERYIYTLPTISKGVTTGNEAGSTGHDSYTITVSALCLSLLAGIRPSKTRDGAPPGDAASPCDGAVPAASPSVYEDRDQPGSATGPSTLPYDLDGGDL</sequence>
<dbReference type="AlphaFoldDB" id="F2S8N0"/>
<proteinExistence type="predicted"/>
<gene>
    <name evidence="2" type="ORF">TESG_07259</name>
</gene>
<reference evidence="3" key="1">
    <citation type="journal article" date="2012" name="MBio">
        <title>Comparative genome analysis of Trichophyton rubrum and related dermatophytes reveals candidate genes involved in infection.</title>
        <authorList>
            <person name="Martinez D.A."/>
            <person name="Oliver B.G."/>
            <person name="Graeser Y."/>
            <person name="Goldberg J.M."/>
            <person name="Li W."/>
            <person name="Martinez-Rossi N.M."/>
            <person name="Monod M."/>
            <person name="Shelest E."/>
            <person name="Barton R.C."/>
            <person name="Birch E."/>
            <person name="Brakhage A.A."/>
            <person name="Chen Z."/>
            <person name="Gurr S.J."/>
            <person name="Heiman D."/>
            <person name="Heitman J."/>
            <person name="Kosti I."/>
            <person name="Rossi A."/>
            <person name="Saif S."/>
            <person name="Samalova M."/>
            <person name="Saunders C.W."/>
            <person name="Shea T."/>
            <person name="Summerbell R.C."/>
            <person name="Xu J."/>
            <person name="Young S."/>
            <person name="Zeng Q."/>
            <person name="Birren B.W."/>
            <person name="Cuomo C.A."/>
            <person name="White T.C."/>
        </authorList>
    </citation>
    <scope>NUCLEOTIDE SEQUENCE [LARGE SCALE GENOMIC DNA]</scope>
    <source>
        <strain evidence="3">CBS 112818</strain>
    </source>
</reference>
<evidence type="ECO:0000313" key="3">
    <source>
        <dbReference type="Proteomes" id="UP000009172"/>
    </source>
</evidence>
<protein>
    <submittedName>
        <fullName evidence="2">Uncharacterized protein</fullName>
    </submittedName>
</protein>
<dbReference type="Proteomes" id="UP000009172">
    <property type="component" value="Unassembled WGS sequence"/>
</dbReference>